<dbReference type="EMBL" id="CAJPWZ010002919">
    <property type="protein sequence ID" value="CAG2247902.1"/>
    <property type="molecule type" value="Genomic_DNA"/>
</dbReference>
<dbReference type="InterPro" id="IPR017981">
    <property type="entry name" value="GPCR_2-like_7TM"/>
</dbReference>
<keyword evidence="4 5" id="KW-0472">Membrane</keyword>
<comment type="caution">
    <text evidence="7">The sequence shown here is derived from an EMBL/GenBank/DDBJ whole genome shotgun (WGS) entry which is preliminary data.</text>
</comment>
<dbReference type="OrthoDB" id="5990066at2759"/>
<dbReference type="GO" id="GO:0007166">
    <property type="term" value="P:cell surface receptor signaling pathway"/>
    <property type="evidence" value="ECO:0007669"/>
    <property type="project" value="InterPro"/>
</dbReference>
<keyword evidence="3 5" id="KW-1133">Transmembrane helix</keyword>
<feature type="transmembrane region" description="Helical" evidence="5">
    <location>
        <begin position="389"/>
        <end position="408"/>
    </location>
</feature>
<dbReference type="PROSITE" id="PS50261">
    <property type="entry name" value="G_PROTEIN_RECEP_F2_4"/>
    <property type="match status" value="1"/>
</dbReference>
<dbReference type="PANTHER" id="PTHR45902:SF4">
    <property type="entry name" value="G-PROTEIN COUPLED RECEPTORS FAMILY 2 PROFILE 2 DOMAIN-CONTAINING PROTEIN"/>
    <property type="match status" value="1"/>
</dbReference>
<comment type="subcellular location">
    <subcellularLocation>
        <location evidence="1">Membrane</location>
        <topology evidence="1">Multi-pass membrane protein</topology>
    </subcellularLocation>
</comment>
<name>A0A8S3UP78_MYTED</name>
<feature type="transmembrane region" description="Helical" evidence="5">
    <location>
        <begin position="232"/>
        <end position="252"/>
    </location>
</feature>
<dbReference type="InterPro" id="IPR000832">
    <property type="entry name" value="GPCR_2_secretin-like"/>
</dbReference>
<protein>
    <recommendedName>
        <fullName evidence="6">G-protein coupled receptors family 2 profile 2 domain-containing protein</fullName>
    </recommendedName>
</protein>
<feature type="transmembrane region" description="Helical" evidence="5">
    <location>
        <begin position="362"/>
        <end position="383"/>
    </location>
</feature>
<evidence type="ECO:0000256" key="1">
    <source>
        <dbReference type="ARBA" id="ARBA00004141"/>
    </source>
</evidence>
<gene>
    <name evidence="7" type="ORF">MEDL_59814</name>
</gene>
<dbReference type="GO" id="GO:0004930">
    <property type="term" value="F:G protein-coupled receptor activity"/>
    <property type="evidence" value="ECO:0007669"/>
    <property type="project" value="InterPro"/>
</dbReference>
<evidence type="ECO:0000256" key="2">
    <source>
        <dbReference type="ARBA" id="ARBA00022692"/>
    </source>
</evidence>
<evidence type="ECO:0000313" key="8">
    <source>
        <dbReference type="Proteomes" id="UP000683360"/>
    </source>
</evidence>
<dbReference type="Pfam" id="PF00002">
    <property type="entry name" value="7tm_2"/>
    <property type="match status" value="1"/>
</dbReference>
<dbReference type="PANTHER" id="PTHR45902">
    <property type="entry name" value="LATROPHILIN RECEPTOR-LIKE PROTEIN A"/>
    <property type="match status" value="1"/>
</dbReference>
<feature type="domain" description="G-protein coupled receptors family 2 profile 2" evidence="6">
    <location>
        <begin position="159"/>
        <end position="411"/>
    </location>
</feature>
<sequence>MYALTFDIGNLTSWKEYKLVINEENPTDVSLYTLTIKIYKTMFEEEGNNFIQMVNDLKWQLKLYDEITGDTFTVDKHSGNSSNTLKKSVLNYDKLFLEANYTYPVNDMCPILKSFHEIPKRDSLCPDIAITAMRKNISHLAITSFVCQLKIEKPPNRLKAVVTYTCMSVSIFSLILLIIIYRKLNLSSSIPGSNLENVAVSLIFSNLLFMLGIGASDNGLVCYVIGVSLHYIWLAVFSFMSVSVCCITLTLIKIRSNGLDRKDNLTQKRRCLTFVGMIIPLFFVCPAVLLDLYGSSYLSSGYSTQPCFPNKYPANVIFFSGPSLLSIIINFICLLRIVINICKLQSEIRHVSKTNPYRYAKVYLRILVISGFFWLIGFVSSVFKNEWLEYSFIIICGLHGLFVSLASLSTRRIVRSFVEVRESKTSMVS</sequence>
<keyword evidence="2 5" id="KW-0812">Transmembrane</keyword>
<feature type="transmembrane region" description="Helical" evidence="5">
    <location>
        <begin position="161"/>
        <end position="181"/>
    </location>
</feature>
<keyword evidence="8" id="KW-1185">Reference proteome</keyword>
<proteinExistence type="predicted"/>
<evidence type="ECO:0000256" key="3">
    <source>
        <dbReference type="ARBA" id="ARBA00022989"/>
    </source>
</evidence>
<reference evidence="7" key="1">
    <citation type="submission" date="2021-03" db="EMBL/GenBank/DDBJ databases">
        <authorList>
            <person name="Bekaert M."/>
        </authorList>
    </citation>
    <scope>NUCLEOTIDE SEQUENCE</scope>
</reference>
<feature type="transmembrane region" description="Helical" evidence="5">
    <location>
        <begin position="314"/>
        <end position="341"/>
    </location>
</feature>
<evidence type="ECO:0000313" key="7">
    <source>
        <dbReference type="EMBL" id="CAG2247902.1"/>
    </source>
</evidence>
<evidence type="ECO:0000256" key="5">
    <source>
        <dbReference type="SAM" id="Phobius"/>
    </source>
</evidence>
<dbReference type="GO" id="GO:0016020">
    <property type="term" value="C:membrane"/>
    <property type="evidence" value="ECO:0007669"/>
    <property type="project" value="UniProtKB-SubCell"/>
</dbReference>
<dbReference type="InterPro" id="IPR053231">
    <property type="entry name" value="GPCR_LN-TM7"/>
</dbReference>
<dbReference type="Proteomes" id="UP000683360">
    <property type="component" value="Unassembled WGS sequence"/>
</dbReference>
<evidence type="ECO:0000259" key="6">
    <source>
        <dbReference type="PROSITE" id="PS50261"/>
    </source>
</evidence>
<dbReference type="AlphaFoldDB" id="A0A8S3UP78"/>
<evidence type="ECO:0000256" key="4">
    <source>
        <dbReference type="ARBA" id="ARBA00023136"/>
    </source>
</evidence>
<feature type="transmembrane region" description="Helical" evidence="5">
    <location>
        <begin position="202"/>
        <end position="226"/>
    </location>
</feature>
<organism evidence="7 8">
    <name type="scientific">Mytilus edulis</name>
    <name type="common">Blue mussel</name>
    <dbReference type="NCBI Taxonomy" id="6550"/>
    <lineage>
        <taxon>Eukaryota</taxon>
        <taxon>Metazoa</taxon>
        <taxon>Spiralia</taxon>
        <taxon>Lophotrochozoa</taxon>
        <taxon>Mollusca</taxon>
        <taxon>Bivalvia</taxon>
        <taxon>Autobranchia</taxon>
        <taxon>Pteriomorphia</taxon>
        <taxon>Mytilida</taxon>
        <taxon>Mytiloidea</taxon>
        <taxon>Mytilidae</taxon>
        <taxon>Mytilinae</taxon>
        <taxon>Mytilus</taxon>
    </lineage>
</organism>
<dbReference type="Gene3D" id="1.20.1070.10">
    <property type="entry name" value="Rhodopsin 7-helix transmembrane proteins"/>
    <property type="match status" value="1"/>
</dbReference>
<feature type="transmembrane region" description="Helical" evidence="5">
    <location>
        <begin position="272"/>
        <end position="294"/>
    </location>
</feature>
<dbReference type="CDD" id="cd13952">
    <property type="entry name" value="7tm_classB"/>
    <property type="match status" value="1"/>
</dbReference>
<accession>A0A8S3UP78</accession>